<evidence type="ECO:0000313" key="2">
    <source>
        <dbReference type="Proteomes" id="UP000663860"/>
    </source>
</evidence>
<organism evidence="1 2">
    <name type="scientific">Adineta steineri</name>
    <dbReference type="NCBI Taxonomy" id="433720"/>
    <lineage>
        <taxon>Eukaryota</taxon>
        <taxon>Metazoa</taxon>
        <taxon>Spiralia</taxon>
        <taxon>Gnathifera</taxon>
        <taxon>Rotifera</taxon>
        <taxon>Eurotatoria</taxon>
        <taxon>Bdelloidea</taxon>
        <taxon>Adinetida</taxon>
        <taxon>Adinetidae</taxon>
        <taxon>Adineta</taxon>
    </lineage>
</organism>
<accession>A0A813RC17</accession>
<gene>
    <name evidence="1" type="ORF">IZO911_LOCUS5780</name>
</gene>
<dbReference type="Gene3D" id="1.25.40.180">
    <property type="match status" value="1"/>
</dbReference>
<dbReference type="EMBL" id="CAJNOE010000035">
    <property type="protein sequence ID" value="CAF0779987.1"/>
    <property type="molecule type" value="Genomic_DNA"/>
</dbReference>
<name>A0A813RC17_9BILA</name>
<proteinExistence type="predicted"/>
<dbReference type="Proteomes" id="UP000663860">
    <property type="component" value="Unassembled WGS sequence"/>
</dbReference>
<dbReference type="AlphaFoldDB" id="A0A813RC17"/>
<evidence type="ECO:0000313" key="1">
    <source>
        <dbReference type="EMBL" id="CAF0779987.1"/>
    </source>
</evidence>
<sequence>MAEYQCQETSSICTKFQSAICLHCNLRLCALHITEHNQSTPRNDVEKLSNSAEVIHQQIKNKSDESREIYNNLIPSINKWQVEELEKIQQIYQHELQIMNLRQKTLETLHKYLMVQLEFNARQTLDRIRINKNLNIKVFNHIQKIIQKVREDSVHLKWHFLTPITVKIDSNFPLIPSQIQLPITSSNNTNDKQSITDTKKTCQPIKSQRVRPDKYLIDRYASTSSITTNKSDIKLYIKEKNLKLLIIIDAYLTACHNKPLAEEKLSLLNEYISTIKQYLRRNETNFDILIGIQLFFFNNIFHDNEKNGIMSFLLQFFINHQCINQKLIIEWYNSNEGSQYEGFEQAKQLAKLYINTFSTINENSQTIAL</sequence>
<comment type="caution">
    <text evidence="1">The sequence shown here is derived from an EMBL/GenBank/DDBJ whole genome shotgun (WGS) entry which is preliminary data.</text>
</comment>
<reference evidence="1" key="1">
    <citation type="submission" date="2021-02" db="EMBL/GenBank/DDBJ databases">
        <authorList>
            <person name="Nowell W R."/>
        </authorList>
    </citation>
    <scope>NUCLEOTIDE SEQUENCE</scope>
</reference>
<protein>
    <submittedName>
        <fullName evidence="1">Uncharacterized protein</fullName>
    </submittedName>
</protein>